<keyword evidence="3" id="KW-1185">Reference proteome</keyword>
<evidence type="ECO:0000313" key="2">
    <source>
        <dbReference type="EMBL" id="KAK6780120.1"/>
    </source>
</evidence>
<accession>A0AAN8T3U1</accession>
<sequence>MNLSYIPHVIQEGELVVQLTEEDVEEENGVWAQVFLHNDGYFVVRFSSSDENKEVIFKVPYSLFNMPVIIKSWVPNFNFKEEFLRTIPLWVKLPN</sequence>
<dbReference type="PANTHER" id="PTHR33233">
    <property type="entry name" value="ENDONUCLEASE/EXONUCLEASE/PHOSPHATASE"/>
    <property type="match status" value="1"/>
</dbReference>
<dbReference type="Proteomes" id="UP001371456">
    <property type="component" value="Unassembled WGS sequence"/>
</dbReference>
<name>A0AAN8T3U1_SOLBU</name>
<comment type="caution">
    <text evidence="2">The sequence shown here is derived from an EMBL/GenBank/DDBJ whole genome shotgun (WGS) entry which is preliminary data.</text>
</comment>
<dbReference type="PANTHER" id="PTHR33233:SF17">
    <property type="entry name" value="DUF4283 DOMAIN-CONTAINING PROTEIN"/>
    <property type="match status" value="1"/>
</dbReference>
<protein>
    <recommendedName>
        <fullName evidence="1">DUF4283 domain-containing protein</fullName>
    </recommendedName>
</protein>
<feature type="domain" description="DUF4283" evidence="1">
    <location>
        <begin position="33"/>
        <end position="81"/>
    </location>
</feature>
<dbReference type="Pfam" id="PF14111">
    <property type="entry name" value="DUF4283"/>
    <property type="match status" value="1"/>
</dbReference>
<dbReference type="EMBL" id="JBANQN010000009">
    <property type="protein sequence ID" value="KAK6780120.1"/>
    <property type="molecule type" value="Genomic_DNA"/>
</dbReference>
<reference evidence="2 3" key="1">
    <citation type="submission" date="2024-02" db="EMBL/GenBank/DDBJ databases">
        <title>de novo genome assembly of Solanum bulbocastanum strain 11H21.</title>
        <authorList>
            <person name="Hosaka A.J."/>
        </authorList>
    </citation>
    <scope>NUCLEOTIDE SEQUENCE [LARGE SCALE GENOMIC DNA]</scope>
    <source>
        <tissue evidence="2">Young leaves</tissue>
    </source>
</reference>
<evidence type="ECO:0000313" key="3">
    <source>
        <dbReference type="Proteomes" id="UP001371456"/>
    </source>
</evidence>
<evidence type="ECO:0000259" key="1">
    <source>
        <dbReference type="Pfam" id="PF14111"/>
    </source>
</evidence>
<dbReference type="InterPro" id="IPR025558">
    <property type="entry name" value="DUF4283"/>
</dbReference>
<organism evidence="2 3">
    <name type="scientific">Solanum bulbocastanum</name>
    <name type="common">Wild potato</name>
    <dbReference type="NCBI Taxonomy" id="147425"/>
    <lineage>
        <taxon>Eukaryota</taxon>
        <taxon>Viridiplantae</taxon>
        <taxon>Streptophyta</taxon>
        <taxon>Embryophyta</taxon>
        <taxon>Tracheophyta</taxon>
        <taxon>Spermatophyta</taxon>
        <taxon>Magnoliopsida</taxon>
        <taxon>eudicotyledons</taxon>
        <taxon>Gunneridae</taxon>
        <taxon>Pentapetalae</taxon>
        <taxon>asterids</taxon>
        <taxon>lamiids</taxon>
        <taxon>Solanales</taxon>
        <taxon>Solanaceae</taxon>
        <taxon>Solanoideae</taxon>
        <taxon>Solaneae</taxon>
        <taxon>Solanum</taxon>
    </lineage>
</organism>
<proteinExistence type="predicted"/>
<gene>
    <name evidence="2" type="ORF">RDI58_022304</name>
</gene>
<dbReference type="AlphaFoldDB" id="A0AAN8T3U1"/>